<dbReference type="PANTHER" id="PTHR11070">
    <property type="entry name" value="UVRD / RECB / PCRA DNA HELICASE FAMILY MEMBER"/>
    <property type="match status" value="1"/>
</dbReference>
<evidence type="ECO:0000256" key="2">
    <source>
        <dbReference type="ARBA" id="ARBA00022801"/>
    </source>
</evidence>
<evidence type="ECO:0000313" key="8">
    <source>
        <dbReference type="Proteomes" id="UP000653674"/>
    </source>
</evidence>
<name>A0A8J3LJL7_9ACTN</name>
<dbReference type="InterPro" id="IPR000212">
    <property type="entry name" value="DNA_helicase_UvrD/REP"/>
</dbReference>
<sequence>MTLHTLEAELADERAHLAASRAALRRMRERAEALFVTGEDVAGDAYSAETLGRTLSRRVAELADNPNTPLFFGRLNFENDERYHVGRRHVTDDAGEPMVLDWRAPISRSFYRASASDPQGVAVRRRFGFSGGELTSFEDEYLGRGEELGTASRILTAEIERPRVGPMRDIVATIQPEQDELVRAELDESICIQGAPGTGKTAVGLHRAAYLLYLHRERLKRAGVLIVGPNRAFLHYIAAVLPALGELDVQQATVDDLVARVPVRATDEPAAAAVKQDARMAAVLANALRARVRTPTEPLMVPDGSYRWRISTEALRRIVDEVRREAPPYAIGRERVRARVVAMLVRQAEYTSGESPSEAWQRRMGKAKPVVEFLDAVWPAVTAEQLVFDVLCDPPDDLLTHAERDAIRWAKPPRTVKSAKWTAADAALVDEAAGLIDRVPSFGHVVIDEAQDLSPMQCRVIARRSEHGSVTLLGDLAQGTAPWAARDWRDTLAHLGKPDARVVPLRTGFRVPEVVLDLANRLLPALGVDVPEAVSLRRDGALRVRQVTDLESATVTAVREASEFDGSVGVIAADVAVPVLAKALAAAGVTAGGPDDDERVTVMPASLAKGLEYDHVIVVEPADIVAAEPRGLHRLYVVLTRAVSRLDVLHHAPLPEPIATQRQ</sequence>
<dbReference type="GO" id="GO:0003677">
    <property type="term" value="F:DNA binding"/>
    <property type="evidence" value="ECO:0007669"/>
    <property type="project" value="InterPro"/>
</dbReference>
<keyword evidence="3 5" id="KW-0347">Helicase</keyword>
<dbReference type="Gene3D" id="3.40.50.300">
    <property type="entry name" value="P-loop containing nucleotide triphosphate hydrolases"/>
    <property type="match status" value="3"/>
</dbReference>
<evidence type="ECO:0000256" key="5">
    <source>
        <dbReference type="PROSITE-ProRule" id="PRU00560"/>
    </source>
</evidence>
<keyword evidence="8" id="KW-1185">Reference proteome</keyword>
<evidence type="ECO:0000256" key="1">
    <source>
        <dbReference type="ARBA" id="ARBA00022741"/>
    </source>
</evidence>
<accession>A0A8J3LJL7</accession>
<dbReference type="GO" id="GO:0005829">
    <property type="term" value="C:cytosol"/>
    <property type="evidence" value="ECO:0007669"/>
    <property type="project" value="TreeGrafter"/>
</dbReference>
<reference evidence="7" key="1">
    <citation type="submission" date="2021-01" db="EMBL/GenBank/DDBJ databases">
        <title>Whole genome shotgun sequence of Planosporangium flavigriseum NBRC 105377.</title>
        <authorList>
            <person name="Komaki H."/>
            <person name="Tamura T."/>
        </authorList>
    </citation>
    <scope>NUCLEOTIDE SEQUENCE</scope>
    <source>
        <strain evidence="7">NBRC 105377</strain>
    </source>
</reference>
<comment type="caution">
    <text evidence="7">The sequence shown here is derived from an EMBL/GenBank/DDBJ whole genome shotgun (WGS) entry which is preliminary data.</text>
</comment>
<dbReference type="SUPFAM" id="SSF52540">
    <property type="entry name" value="P-loop containing nucleoside triphosphate hydrolases"/>
    <property type="match status" value="1"/>
</dbReference>
<dbReference type="GO" id="GO:0000725">
    <property type="term" value="P:recombinational repair"/>
    <property type="evidence" value="ECO:0007669"/>
    <property type="project" value="TreeGrafter"/>
</dbReference>
<dbReference type="AlphaFoldDB" id="A0A8J3LJL7"/>
<dbReference type="RefSeq" id="WP_239075453.1">
    <property type="nucleotide sequence ID" value="NZ_BAAAQJ010000008.1"/>
</dbReference>
<dbReference type="GO" id="GO:0005524">
    <property type="term" value="F:ATP binding"/>
    <property type="evidence" value="ECO:0007669"/>
    <property type="project" value="UniProtKB-UniRule"/>
</dbReference>
<evidence type="ECO:0000313" key="7">
    <source>
        <dbReference type="EMBL" id="GIG73872.1"/>
    </source>
</evidence>
<keyword evidence="4 5" id="KW-0067">ATP-binding</keyword>
<proteinExistence type="predicted"/>
<dbReference type="GO" id="GO:0043138">
    <property type="term" value="F:3'-5' DNA helicase activity"/>
    <property type="evidence" value="ECO:0007669"/>
    <property type="project" value="TreeGrafter"/>
</dbReference>
<dbReference type="InterPro" id="IPR027417">
    <property type="entry name" value="P-loop_NTPase"/>
</dbReference>
<evidence type="ECO:0000256" key="3">
    <source>
        <dbReference type="ARBA" id="ARBA00022806"/>
    </source>
</evidence>
<dbReference type="GO" id="GO:0016787">
    <property type="term" value="F:hydrolase activity"/>
    <property type="evidence" value="ECO:0007669"/>
    <property type="project" value="UniProtKB-UniRule"/>
</dbReference>
<organism evidence="7 8">
    <name type="scientific">Planosporangium flavigriseum</name>
    <dbReference type="NCBI Taxonomy" id="373681"/>
    <lineage>
        <taxon>Bacteria</taxon>
        <taxon>Bacillati</taxon>
        <taxon>Actinomycetota</taxon>
        <taxon>Actinomycetes</taxon>
        <taxon>Micromonosporales</taxon>
        <taxon>Micromonosporaceae</taxon>
        <taxon>Planosporangium</taxon>
    </lineage>
</organism>
<feature type="binding site" evidence="5">
    <location>
        <begin position="194"/>
        <end position="201"/>
    </location>
    <ligand>
        <name>ATP</name>
        <dbReference type="ChEBI" id="CHEBI:30616"/>
    </ligand>
</feature>
<keyword evidence="2 5" id="KW-0378">Hydrolase</keyword>
<evidence type="ECO:0000259" key="6">
    <source>
        <dbReference type="PROSITE" id="PS51198"/>
    </source>
</evidence>
<keyword evidence="1 5" id="KW-0547">Nucleotide-binding</keyword>
<evidence type="ECO:0000256" key="4">
    <source>
        <dbReference type="ARBA" id="ARBA00022840"/>
    </source>
</evidence>
<dbReference type="PROSITE" id="PS51198">
    <property type="entry name" value="UVRD_HELICASE_ATP_BIND"/>
    <property type="match status" value="1"/>
</dbReference>
<dbReference type="Proteomes" id="UP000653674">
    <property type="component" value="Unassembled WGS sequence"/>
</dbReference>
<dbReference type="PANTHER" id="PTHR11070:SF45">
    <property type="entry name" value="DNA 3'-5' HELICASE"/>
    <property type="match status" value="1"/>
</dbReference>
<protein>
    <submittedName>
        <fullName evidence="7">DNA helicase</fullName>
    </submittedName>
</protein>
<feature type="domain" description="UvrD-like helicase ATP-binding" evidence="6">
    <location>
        <begin position="173"/>
        <end position="512"/>
    </location>
</feature>
<dbReference type="InterPro" id="IPR014016">
    <property type="entry name" value="UvrD-like_ATP-bd"/>
</dbReference>
<dbReference type="EMBL" id="BONU01000012">
    <property type="protein sequence ID" value="GIG73872.1"/>
    <property type="molecule type" value="Genomic_DNA"/>
</dbReference>
<gene>
    <name evidence="7" type="ORF">Pfl04_22760</name>
</gene>